<keyword evidence="4" id="KW-1185">Reference proteome</keyword>
<dbReference type="EMBL" id="RJSF01000030">
    <property type="protein sequence ID" value="RNM15276.1"/>
    <property type="molecule type" value="Genomic_DNA"/>
</dbReference>
<dbReference type="Proteomes" id="UP000279994">
    <property type="component" value="Unassembled WGS sequence"/>
</dbReference>
<reference evidence="3 4" key="1">
    <citation type="submission" date="2018-11" db="EMBL/GenBank/DDBJ databases">
        <authorList>
            <person name="Li F."/>
        </authorList>
    </citation>
    <scope>NUCLEOTIDE SEQUENCE [LARGE SCALE GENOMIC DNA]</scope>
    <source>
        <strain evidence="3 4">Gsoil 818</strain>
    </source>
</reference>
<sequence>MSRERFSRILPNSLTSKGIRAHFCRWSPLDSNQEPDHQHRPRHRGWCCARVDPAGPGRGERSRSPRPRHRPGVGAPARGRRRRRRLHAGDRDRSGHRDPDRRRRRTLVSEFAVWELAAALGLSIESGRNLVAQALELAHRLPKTWARVQAGSLAPWRAKRIADATLHLNQEAAGFVDAQVAPFAHKTGPTQSQRLVDQAIAMFMPELAAEQRDRSAEQRYFTIDHDQVSFAGTSRVHGELDLADAIDLDDAVRRGAEQLAALGNEESLDVRRSLAVGMLARGQQAIEFEAGVVSAGSTTPLGGSTSPKARDVVLYVHLSEDALRSGDHNAPAWLENAGGHLVTAGQVAEWCGVSAGSTTGNGSTTRNGSTTGTTKITVRPVLDLAETLQSAGYQPSPTLTEQIELRDRTCVFPWCNRPARG</sequence>
<evidence type="ECO:0000259" key="2">
    <source>
        <dbReference type="Pfam" id="PF02720"/>
    </source>
</evidence>
<evidence type="ECO:0000256" key="1">
    <source>
        <dbReference type="SAM" id="MobiDB-lite"/>
    </source>
</evidence>
<feature type="non-terminal residue" evidence="3">
    <location>
        <position position="421"/>
    </location>
</feature>
<feature type="region of interest" description="Disordered" evidence="1">
    <location>
        <begin position="31"/>
        <end position="102"/>
    </location>
</feature>
<comment type="caution">
    <text evidence="3">The sequence shown here is derived from an EMBL/GenBank/DDBJ whole genome shotgun (WGS) entry which is preliminary data.</text>
</comment>
<gene>
    <name evidence="3" type="ORF">EFL26_08740</name>
</gene>
<name>A0A3N0GSV9_9ACTN</name>
<organism evidence="3 4">
    <name type="scientific">Nocardioides pocheonensis</name>
    <dbReference type="NCBI Taxonomy" id="661485"/>
    <lineage>
        <taxon>Bacteria</taxon>
        <taxon>Bacillati</taxon>
        <taxon>Actinomycetota</taxon>
        <taxon>Actinomycetes</taxon>
        <taxon>Propionibacteriales</taxon>
        <taxon>Nocardioidaceae</taxon>
        <taxon>Nocardioides</taxon>
    </lineage>
</organism>
<dbReference type="Pfam" id="PF02720">
    <property type="entry name" value="DUF222"/>
    <property type="match status" value="1"/>
</dbReference>
<dbReference type="InterPro" id="IPR003870">
    <property type="entry name" value="DUF222"/>
</dbReference>
<evidence type="ECO:0000313" key="4">
    <source>
        <dbReference type="Proteomes" id="UP000279994"/>
    </source>
</evidence>
<dbReference type="AlphaFoldDB" id="A0A3N0GSV9"/>
<accession>A0A3N0GSV9</accession>
<proteinExistence type="predicted"/>
<feature type="domain" description="DUF222" evidence="2">
    <location>
        <begin position="112"/>
        <end position="280"/>
    </location>
</feature>
<evidence type="ECO:0000313" key="3">
    <source>
        <dbReference type="EMBL" id="RNM15276.1"/>
    </source>
</evidence>
<protein>
    <submittedName>
        <fullName evidence="3">DUF222 domain-containing protein</fullName>
    </submittedName>
</protein>
<feature type="compositionally biased region" description="Basic and acidic residues" evidence="1">
    <location>
        <begin position="87"/>
        <end position="101"/>
    </location>
</feature>